<accession>A0ABS5QFN1</accession>
<name>A0ABS5QFN1_9PROT</name>
<reference evidence="1 2" key="1">
    <citation type="submission" date="2021-05" db="EMBL/GenBank/DDBJ databases">
        <title>Roseococcus sp. XZZS9, whole genome shotgun sequencing project.</title>
        <authorList>
            <person name="Zhao G."/>
            <person name="Shen L."/>
        </authorList>
    </citation>
    <scope>NUCLEOTIDE SEQUENCE [LARGE SCALE GENOMIC DNA]</scope>
    <source>
        <strain evidence="1 2">XZZS9</strain>
    </source>
</reference>
<keyword evidence="2" id="KW-1185">Reference proteome</keyword>
<dbReference type="EMBL" id="JAHCDA010000002">
    <property type="protein sequence ID" value="MBS7811732.1"/>
    <property type="molecule type" value="Genomic_DNA"/>
</dbReference>
<proteinExistence type="predicted"/>
<dbReference type="InterPro" id="IPR014989">
    <property type="entry name" value="DUF1839"/>
</dbReference>
<sequence length="306" mass="33319">MDGPHRQWPETNCYIDLWLSLLSLWGEEPRAMLGFLAATGYAGDQFTFGKPPHPELELLYGIRVEEMTVYRSLEAHLGTHANAGRPVLMEADSHWMPDTQGTDYRHGHTKTTIGVLGIDPAAARLTYIHNRFHGSLAGDDYRGILWQEPAPPSNWMPPFAEVVERHAGAPRGRQLAEAAKVLLLRHLDRAPADPFAAMADLLATEMEQLRLGGPEAFHPWAFATLRQAGAAFELLGIHASWLGAELGRDTAEATEACARLASGCKALQFRAARAARGGDTGVLSASIRALGEDRGIALASLRKAFG</sequence>
<dbReference type="Pfam" id="PF08893">
    <property type="entry name" value="DUF1839"/>
    <property type="match status" value="1"/>
</dbReference>
<gene>
    <name evidence="1" type="ORF">KHU32_12355</name>
</gene>
<comment type="caution">
    <text evidence="1">The sequence shown here is derived from an EMBL/GenBank/DDBJ whole genome shotgun (WGS) entry which is preliminary data.</text>
</comment>
<organism evidence="1 2">
    <name type="scientific">Roseococcus pinisoli</name>
    <dbReference type="NCBI Taxonomy" id="2835040"/>
    <lineage>
        <taxon>Bacteria</taxon>
        <taxon>Pseudomonadati</taxon>
        <taxon>Pseudomonadota</taxon>
        <taxon>Alphaproteobacteria</taxon>
        <taxon>Acetobacterales</taxon>
        <taxon>Roseomonadaceae</taxon>
        <taxon>Roseococcus</taxon>
    </lineage>
</organism>
<protein>
    <submittedName>
        <fullName evidence="1">DUF1839 family protein</fullName>
    </submittedName>
</protein>
<evidence type="ECO:0000313" key="1">
    <source>
        <dbReference type="EMBL" id="MBS7811732.1"/>
    </source>
</evidence>
<evidence type="ECO:0000313" key="2">
    <source>
        <dbReference type="Proteomes" id="UP000766336"/>
    </source>
</evidence>
<dbReference type="Proteomes" id="UP000766336">
    <property type="component" value="Unassembled WGS sequence"/>
</dbReference>